<comment type="caution">
    <text evidence="2">The sequence shown here is derived from an EMBL/GenBank/DDBJ whole genome shotgun (WGS) entry which is preliminary data.</text>
</comment>
<dbReference type="PANTHER" id="PTHR37017">
    <property type="entry name" value="AB HYDROLASE-1 DOMAIN-CONTAINING PROTEIN-RELATED"/>
    <property type="match status" value="1"/>
</dbReference>
<dbReference type="SUPFAM" id="SSF53474">
    <property type="entry name" value="alpha/beta-Hydrolases"/>
    <property type="match status" value="1"/>
</dbReference>
<protein>
    <submittedName>
        <fullName evidence="2">Alpha/beta hydrolase</fullName>
    </submittedName>
</protein>
<keyword evidence="2" id="KW-0378">Hydrolase</keyword>
<dbReference type="EMBL" id="JBBKZT010000017">
    <property type="protein sequence ID" value="MEJ8850746.1"/>
    <property type="molecule type" value="Genomic_DNA"/>
</dbReference>
<dbReference type="GO" id="GO:0016787">
    <property type="term" value="F:hydrolase activity"/>
    <property type="evidence" value="ECO:0007669"/>
    <property type="project" value="UniProtKB-KW"/>
</dbReference>
<dbReference type="InterPro" id="IPR029058">
    <property type="entry name" value="AB_hydrolase_fold"/>
</dbReference>
<dbReference type="RefSeq" id="WP_340346184.1">
    <property type="nucleotide sequence ID" value="NZ_JBBKZT010000017.1"/>
</dbReference>
<dbReference type="PANTHER" id="PTHR37017:SF11">
    <property type="entry name" value="ESTERASE_LIPASE_THIOESTERASE DOMAIN-CONTAINING PROTEIN"/>
    <property type="match status" value="1"/>
</dbReference>
<dbReference type="InterPro" id="IPR052897">
    <property type="entry name" value="Sec-Metab_Biosynth_Hydrolase"/>
</dbReference>
<name>A0ABU8WT94_9BURK</name>
<dbReference type="InterPro" id="IPR000073">
    <property type="entry name" value="AB_hydrolase_1"/>
</dbReference>
<proteinExistence type="predicted"/>
<feature type="domain" description="AB hydrolase-1" evidence="1">
    <location>
        <begin position="18"/>
        <end position="242"/>
    </location>
</feature>
<reference evidence="2 3" key="1">
    <citation type="submission" date="2024-03" db="EMBL/GenBank/DDBJ databases">
        <title>Novel species of the genus Variovorax.</title>
        <authorList>
            <person name="Liu Q."/>
            <person name="Xin Y.-H."/>
        </authorList>
    </citation>
    <scope>NUCLEOTIDE SEQUENCE [LARGE SCALE GENOMIC DNA]</scope>
    <source>
        <strain evidence="2 3">KACC 18900</strain>
    </source>
</reference>
<dbReference type="Gene3D" id="3.40.50.1820">
    <property type="entry name" value="alpha/beta hydrolase"/>
    <property type="match status" value="1"/>
</dbReference>
<keyword evidence="3" id="KW-1185">Reference proteome</keyword>
<dbReference type="Pfam" id="PF12697">
    <property type="entry name" value="Abhydrolase_6"/>
    <property type="match status" value="1"/>
</dbReference>
<evidence type="ECO:0000313" key="2">
    <source>
        <dbReference type="EMBL" id="MEJ8850746.1"/>
    </source>
</evidence>
<gene>
    <name evidence="2" type="ORF">WKW82_29185</name>
</gene>
<sequence>MNLSIPTTRNARERRIYVLVHGAWFGASVWRPVADALRATGQTVYTPSLTGLGDRRHLLRPGINLDTHADDVLNLILQEDLAQVVLVGWSYGGMVISDVLARIPERIASMVYLDAFAPERGKAQMNYANRNGSYEAMVQLAVQGLDVPPMSLEALAVADPAVIEYAASRVSPHPVMTMLQASKALPERPAGIHHTYVLAGGYTHLSSTFVPFHRMFQDDERATALILDTSHVMMLTDPRGTFEILADAA</sequence>
<dbReference type="Proteomes" id="UP001385892">
    <property type="component" value="Unassembled WGS sequence"/>
</dbReference>
<organism evidence="2 3">
    <name type="scientific">Variovorax rhizosphaerae</name>
    <dbReference type="NCBI Taxonomy" id="1836200"/>
    <lineage>
        <taxon>Bacteria</taxon>
        <taxon>Pseudomonadati</taxon>
        <taxon>Pseudomonadota</taxon>
        <taxon>Betaproteobacteria</taxon>
        <taxon>Burkholderiales</taxon>
        <taxon>Comamonadaceae</taxon>
        <taxon>Variovorax</taxon>
    </lineage>
</organism>
<accession>A0ABU8WT94</accession>
<evidence type="ECO:0000259" key="1">
    <source>
        <dbReference type="Pfam" id="PF12697"/>
    </source>
</evidence>
<evidence type="ECO:0000313" key="3">
    <source>
        <dbReference type="Proteomes" id="UP001385892"/>
    </source>
</evidence>